<dbReference type="EMBL" id="CAJVQC010000745">
    <property type="protein sequence ID" value="CAG8479410.1"/>
    <property type="molecule type" value="Genomic_DNA"/>
</dbReference>
<keyword evidence="2" id="KW-1185">Reference proteome</keyword>
<accession>A0ACA9KLZ1</accession>
<evidence type="ECO:0000313" key="1">
    <source>
        <dbReference type="EMBL" id="CAG8479410.1"/>
    </source>
</evidence>
<gene>
    <name evidence="1" type="ORF">RPERSI_LOCUS916</name>
</gene>
<organism evidence="1 2">
    <name type="scientific">Racocetra persica</name>
    <dbReference type="NCBI Taxonomy" id="160502"/>
    <lineage>
        <taxon>Eukaryota</taxon>
        <taxon>Fungi</taxon>
        <taxon>Fungi incertae sedis</taxon>
        <taxon>Mucoromycota</taxon>
        <taxon>Glomeromycotina</taxon>
        <taxon>Glomeromycetes</taxon>
        <taxon>Diversisporales</taxon>
        <taxon>Gigasporaceae</taxon>
        <taxon>Racocetra</taxon>
    </lineage>
</organism>
<evidence type="ECO:0000313" key="2">
    <source>
        <dbReference type="Proteomes" id="UP000789920"/>
    </source>
</evidence>
<proteinExistence type="predicted"/>
<reference evidence="1" key="1">
    <citation type="submission" date="2021-06" db="EMBL/GenBank/DDBJ databases">
        <authorList>
            <person name="Kallberg Y."/>
            <person name="Tangrot J."/>
            <person name="Rosling A."/>
        </authorList>
    </citation>
    <scope>NUCLEOTIDE SEQUENCE</scope>
    <source>
        <strain evidence="1">MA461A</strain>
    </source>
</reference>
<sequence length="648" mass="74159">MDSFKEKAHVLSEIRSKFTKLASKFPNNSDLISTNFHTSFRQKLFVDYGYGSSIYDDETSFFKLFESQLDNEIPAETIHQDEISKIETCFGESVKTKFLNAVNSAHKFCLQKCREQKQSALRDIFMLPSGNKEQVIKTLNQIDSSFVDMLSQMIEQFRVTIGFYNVNTISMDHSCINQSRFKDDTKQILESYFCEISDRPNHSEKLKLSETTGLSIKQIETWFNNRRNRAEKDNEKLERLTTEFLDKKVDWEDKFTAVRSGKITAKDMRTIIIQAFDLPYTDLIEEEPLVIADDIEITKSNESSSRKKSTKTHGRLTKEARKKAAPYNKSSPMTTKRAMMRKNEVKNDIIQNEDSRDFISTAQYSTQVYENELSTGSNISQQTTTDVSDNSVAKTKMTTLKIRHRPNKNLARAISQPYNRTQQNKQVSKNNEQVPEISIDRHFRVLNEPVISRAPSMDEEQFQVAEEIQQDLDFTQVDDVIQYASLPSSSASSFEGDIFDYISTYAPTTSFSNLSDISDFSQASDIVDFDQLNDISNDISTLNSYCPTLPFVFEQYDSSSMVMQSSNDHDFTFNAVSMPNLSDSYLDYASGTSNFVSTDTLQNHVSEQESAVDMTNHYMNVIQQTYLDDSNFIVDPICENIGPNDVES</sequence>
<protein>
    <submittedName>
        <fullName evidence="1">13909_t:CDS:1</fullName>
    </submittedName>
</protein>
<name>A0ACA9KLZ1_9GLOM</name>
<dbReference type="Proteomes" id="UP000789920">
    <property type="component" value="Unassembled WGS sequence"/>
</dbReference>
<comment type="caution">
    <text evidence="1">The sequence shown here is derived from an EMBL/GenBank/DDBJ whole genome shotgun (WGS) entry which is preliminary data.</text>
</comment>